<dbReference type="Pfam" id="PF10658">
    <property type="entry name" value="DUF2484"/>
    <property type="match status" value="1"/>
</dbReference>
<sequence length="85" mass="9325">MTPSLIALCIWVVAGSIIAFLPMRYQMWVGGPLLLSGLALIVWIGAENGWAWSLAGLAIFISLFRKPLMALVKYLLGKPVDIPRD</sequence>
<feature type="transmembrane region" description="Helical" evidence="1">
    <location>
        <begin position="52"/>
        <end position="76"/>
    </location>
</feature>
<dbReference type="InterPro" id="IPR018919">
    <property type="entry name" value="DUF2484"/>
</dbReference>
<keyword evidence="1" id="KW-0812">Transmembrane</keyword>
<comment type="caution">
    <text evidence="2">The sequence shown here is derived from an EMBL/GenBank/DDBJ whole genome shotgun (WGS) entry which is preliminary data.</text>
</comment>
<keyword evidence="1" id="KW-1133">Transmembrane helix</keyword>
<gene>
    <name evidence="2" type="ORF">KJP28_08755</name>
</gene>
<keyword evidence="1" id="KW-0472">Membrane</keyword>
<evidence type="ECO:0000313" key="3">
    <source>
        <dbReference type="Proteomes" id="UP000756530"/>
    </source>
</evidence>
<reference evidence="2 3" key="1">
    <citation type="submission" date="2021-05" db="EMBL/GenBank/DDBJ databases">
        <title>Culturable bacteria isolated from Daya Bay.</title>
        <authorList>
            <person name="Zheng W."/>
            <person name="Yu S."/>
            <person name="Huang Y."/>
        </authorList>
    </citation>
    <scope>NUCLEOTIDE SEQUENCE [LARGE SCALE GENOMIC DNA]</scope>
    <source>
        <strain evidence="2 3">DP4N28-5</strain>
    </source>
</reference>
<accession>A0ABS6T3B5</accession>
<protein>
    <submittedName>
        <fullName evidence="2">DUF2484 family protein</fullName>
    </submittedName>
</protein>
<dbReference type="EMBL" id="JAHUZE010000002">
    <property type="protein sequence ID" value="MBV7379016.1"/>
    <property type="molecule type" value="Genomic_DNA"/>
</dbReference>
<proteinExistence type="predicted"/>
<keyword evidence="3" id="KW-1185">Reference proteome</keyword>
<dbReference type="RefSeq" id="WP_218392175.1">
    <property type="nucleotide sequence ID" value="NZ_JAHUZE010000002.1"/>
</dbReference>
<feature type="transmembrane region" description="Helical" evidence="1">
    <location>
        <begin position="5"/>
        <end position="21"/>
    </location>
</feature>
<name>A0ABS6T3B5_9RHOB</name>
<evidence type="ECO:0000256" key="1">
    <source>
        <dbReference type="SAM" id="Phobius"/>
    </source>
</evidence>
<evidence type="ECO:0000313" key="2">
    <source>
        <dbReference type="EMBL" id="MBV7379016.1"/>
    </source>
</evidence>
<dbReference type="Proteomes" id="UP000756530">
    <property type="component" value="Unassembled WGS sequence"/>
</dbReference>
<organism evidence="2 3">
    <name type="scientific">Maritimibacter dapengensis</name>
    <dbReference type="NCBI Taxonomy" id="2836868"/>
    <lineage>
        <taxon>Bacteria</taxon>
        <taxon>Pseudomonadati</taxon>
        <taxon>Pseudomonadota</taxon>
        <taxon>Alphaproteobacteria</taxon>
        <taxon>Rhodobacterales</taxon>
        <taxon>Roseobacteraceae</taxon>
        <taxon>Maritimibacter</taxon>
    </lineage>
</organism>